<feature type="region of interest" description="Disordered" evidence="1">
    <location>
        <begin position="1"/>
        <end position="20"/>
    </location>
</feature>
<dbReference type="Proteomes" id="UP000324222">
    <property type="component" value="Unassembled WGS sequence"/>
</dbReference>
<organism evidence="2 3">
    <name type="scientific">Portunus trituberculatus</name>
    <name type="common">Swimming crab</name>
    <name type="synonym">Neptunus trituberculatus</name>
    <dbReference type="NCBI Taxonomy" id="210409"/>
    <lineage>
        <taxon>Eukaryota</taxon>
        <taxon>Metazoa</taxon>
        <taxon>Ecdysozoa</taxon>
        <taxon>Arthropoda</taxon>
        <taxon>Crustacea</taxon>
        <taxon>Multicrustacea</taxon>
        <taxon>Malacostraca</taxon>
        <taxon>Eumalacostraca</taxon>
        <taxon>Eucarida</taxon>
        <taxon>Decapoda</taxon>
        <taxon>Pleocyemata</taxon>
        <taxon>Brachyura</taxon>
        <taxon>Eubrachyura</taxon>
        <taxon>Portunoidea</taxon>
        <taxon>Portunidae</taxon>
        <taxon>Portuninae</taxon>
        <taxon>Portunus</taxon>
    </lineage>
</organism>
<gene>
    <name evidence="2" type="ORF">E2C01_070098</name>
</gene>
<dbReference type="EMBL" id="VSRR010041677">
    <property type="protein sequence ID" value="MPC75705.1"/>
    <property type="molecule type" value="Genomic_DNA"/>
</dbReference>
<accession>A0A5B7I0N7</accession>
<feature type="compositionally biased region" description="Basic and acidic residues" evidence="1">
    <location>
        <begin position="10"/>
        <end position="20"/>
    </location>
</feature>
<evidence type="ECO:0000313" key="2">
    <source>
        <dbReference type="EMBL" id="MPC75705.1"/>
    </source>
</evidence>
<evidence type="ECO:0000313" key="3">
    <source>
        <dbReference type="Proteomes" id="UP000324222"/>
    </source>
</evidence>
<comment type="caution">
    <text evidence="2">The sequence shown here is derived from an EMBL/GenBank/DDBJ whole genome shotgun (WGS) entry which is preliminary data.</text>
</comment>
<proteinExistence type="predicted"/>
<protein>
    <submittedName>
        <fullName evidence="2">Uncharacterized protein</fullName>
    </submittedName>
</protein>
<keyword evidence="3" id="KW-1185">Reference proteome</keyword>
<name>A0A5B7I0N7_PORTR</name>
<evidence type="ECO:0000256" key="1">
    <source>
        <dbReference type="SAM" id="MobiDB-lite"/>
    </source>
</evidence>
<reference evidence="2 3" key="1">
    <citation type="submission" date="2019-05" db="EMBL/GenBank/DDBJ databases">
        <title>Another draft genome of Portunus trituberculatus and its Hox gene families provides insights of decapod evolution.</title>
        <authorList>
            <person name="Jeong J.-H."/>
            <person name="Song I."/>
            <person name="Kim S."/>
            <person name="Choi T."/>
            <person name="Kim D."/>
            <person name="Ryu S."/>
            <person name="Kim W."/>
        </authorList>
    </citation>
    <scope>NUCLEOTIDE SEQUENCE [LARGE SCALE GENOMIC DNA]</scope>
    <source>
        <tissue evidence="2">Muscle</tissue>
    </source>
</reference>
<dbReference type="AlphaFoldDB" id="A0A5B7I0N7"/>
<sequence>MILTSSTVEQKQEYDKHEDGQFIFKGNVSPKSLRDDDQDPVGRQKIARGSSVTKPILATREKDEEEMCFRIFLFRIDFRAEDSIDEEVTQEQDK</sequence>